<dbReference type="SUPFAM" id="SSF63380">
    <property type="entry name" value="Riboflavin synthase domain-like"/>
    <property type="match status" value="1"/>
</dbReference>
<dbReference type="InterPro" id="IPR039261">
    <property type="entry name" value="FNR_nucleotide-bd"/>
</dbReference>
<dbReference type="AlphaFoldDB" id="A0AAI8YLS9"/>
<dbReference type="InterPro" id="IPR036010">
    <property type="entry name" value="2Fe-2S_ferredoxin-like_sf"/>
</dbReference>
<dbReference type="Pfam" id="PF03473">
    <property type="entry name" value="MOSC"/>
    <property type="match status" value="1"/>
</dbReference>
<dbReference type="InterPro" id="IPR017938">
    <property type="entry name" value="Riboflavin_synthase-like_b-brl"/>
</dbReference>
<dbReference type="InterPro" id="IPR017927">
    <property type="entry name" value="FAD-bd_FR_type"/>
</dbReference>
<dbReference type="Gene3D" id="2.40.33.20">
    <property type="entry name" value="PK beta-barrel domain-like"/>
    <property type="match status" value="1"/>
</dbReference>
<dbReference type="GO" id="GO:0030151">
    <property type="term" value="F:molybdenum ion binding"/>
    <property type="evidence" value="ECO:0007669"/>
    <property type="project" value="InterPro"/>
</dbReference>
<evidence type="ECO:0000313" key="7">
    <source>
        <dbReference type="Proteomes" id="UP001295740"/>
    </source>
</evidence>
<dbReference type="SUPFAM" id="SSF52343">
    <property type="entry name" value="Ferredoxin reductase-like, C-terminal NADP-linked domain"/>
    <property type="match status" value="1"/>
</dbReference>
<sequence>MGSPALTISGSDPVLAPSPPLPPLPPKDTVLSLRTGKVRPFAGVKISSAINKQPRQGRVQLTSFGFVGDERDFFMHQGPDNAVHQYDPRHYEEWKKILPDRDHRFKIGAFGENISTRHLSETNLCIGDKFRLGPDAIIQVTMPRQPCYKLNHRFEYKKMSSLAQSTGNTGWLYCTIQDGLVQEGDDMELIERLNPTWSVRRVQHYLYKDGSNMEAIAEIIALPGLGQELVELLEQRLLAGAEDMSGRLQGDITVPWRSYKLVEKTPLTPRIQKFVFNAEDTDIEAEDLQFGRFPHVRVKFGPDKKYTRAYSVVSGDMKSFELGIAKDDNSRGGSLYLHDYMNIGHTLKVAKGHNAPKKQNDQYRFGTKRHIFILGGIGVTAFLSEIKTLVKESAQVETTVYARSEGQRLRVADVVPPASNSTDREAIIYCCGPTSLLEACRTHTKQLGYPKSHTHFEEFGGAATGTGDPFEAEIKATGKVLQIPGEKSLLQVLNEAGFDLDSSCLVGNCGSLMVNHCKGDIIHQGVALDDEQKETSMLSCVSRGKGRITVDC</sequence>
<comment type="caution">
    <text evidence="6">The sequence shown here is derived from an EMBL/GenBank/DDBJ whole genome shotgun (WGS) entry which is preliminary data.</text>
</comment>
<dbReference type="GO" id="GO:0030170">
    <property type="term" value="F:pyridoxal phosphate binding"/>
    <property type="evidence" value="ECO:0007669"/>
    <property type="project" value="InterPro"/>
</dbReference>
<proteinExistence type="predicted"/>
<dbReference type="PROSITE" id="PS51384">
    <property type="entry name" value="FAD_FR"/>
    <property type="match status" value="1"/>
</dbReference>
<dbReference type="SUPFAM" id="SSF50800">
    <property type="entry name" value="PK beta-barrel domain-like"/>
    <property type="match status" value="1"/>
</dbReference>
<dbReference type="InterPro" id="IPR012675">
    <property type="entry name" value="Beta-grasp_dom_sf"/>
</dbReference>
<dbReference type="InterPro" id="IPR011037">
    <property type="entry name" value="Pyrv_Knase-like_insert_dom_sf"/>
</dbReference>
<evidence type="ECO:0000259" key="5">
    <source>
        <dbReference type="PROSITE" id="PS51384"/>
    </source>
</evidence>
<dbReference type="GO" id="GO:0016491">
    <property type="term" value="F:oxidoreductase activity"/>
    <property type="evidence" value="ECO:0007669"/>
    <property type="project" value="InterPro"/>
</dbReference>
<dbReference type="Pfam" id="PF03475">
    <property type="entry name" value="YiiM_3-alpha"/>
    <property type="match status" value="1"/>
</dbReference>
<evidence type="ECO:0000313" key="6">
    <source>
        <dbReference type="EMBL" id="CAJ2509573.1"/>
    </source>
</evidence>
<dbReference type="InterPro" id="IPR001041">
    <property type="entry name" value="2Fe-2S_ferredoxin-type"/>
</dbReference>
<organism evidence="6 7">
    <name type="scientific">Anthostomella pinea</name>
    <dbReference type="NCBI Taxonomy" id="933095"/>
    <lineage>
        <taxon>Eukaryota</taxon>
        <taxon>Fungi</taxon>
        <taxon>Dikarya</taxon>
        <taxon>Ascomycota</taxon>
        <taxon>Pezizomycotina</taxon>
        <taxon>Sordariomycetes</taxon>
        <taxon>Xylariomycetidae</taxon>
        <taxon>Xylariales</taxon>
        <taxon>Xylariaceae</taxon>
        <taxon>Anthostomella</taxon>
    </lineage>
</organism>
<dbReference type="PANTHER" id="PTHR30212">
    <property type="entry name" value="PROTEIN YIIM"/>
    <property type="match status" value="1"/>
</dbReference>
<dbReference type="Pfam" id="PF00111">
    <property type="entry name" value="Fer2"/>
    <property type="match status" value="1"/>
</dbReference>
<gene>
    <name evidence="6" type="ORF">KHLLAP_LOCUS10041</name>
</gene>
<feature type="domain" description="FAD-binding FR-type" evidence="5">
    <location>
        <begin position="254"/>
        <end position="360"/>
    </location>
</feature>
<dbReference type="Gene3D" id="2.40.30.10">
    <property type="entry name" value="Translation factors"/>
    <property type="match status" value="1"/>
</dbReference>
<dbReference type="PROSITE" id="PS51340">
    <property type="entry name" value="MOSC"/>
    <property type="match status" value="1"/>
</dbReference>
<feature type="compositionally biased region" description="Polar residues" evidence="3">
    <location>
        <begin position="1"/>
        <end position="10"/>
    </location>
</feature>
<dbReference type="Proteomes" id="UP001295740">
    <property type="component" value="Unassembled WGS sequence"/>
</dbReference>
<keyword evidence="7" id="KW-1185">Reference proteome</keyword>
<accession>A0AAI8YLS9</accession>
<protein>
    <submittedName>
        <fullName evidence="6">Uu.00g145990.m01.CDS01</fullName>
    </submittedName>
</protein>
<dbReference type="GO" id="GO:0051537">
    <property type="term" value="F:2 iron, 2 sulfur cluster binding"/>
    <property type="evidence" value="ECO:0007669"/>
    <property type="project" value="UniProtKB-KW"/>
</dbReference>
<dbReference type="InterPro" id="IPR052353">
    <property type="entry name" value="Benzoxazolinone_Detox_Enz"/>
</dbReference>
<keyword evidence="2" id="KW-0411">Iron-sulfur</keyword>
<feature type="compositionally biased region" description="Pro residues" evidence="3">
    <location>
        <begin position="16"/>
        <end position="26"/>
    </location>
</feature>
<dbReference type="InterPro" id="IPR005163">
    <property type="entry name" value="Tri_helical_YiiM-like"/>
</dbReference>
<dbReference type="Gene3D" id="3.10.20.30">
    <property type="match status" value="1"/>
</dbReference>
<keyword evidence="1" id="KW-0001">2Fe-2S</keyword>
<evidence type="ECO:0000256" key="3">
    <source>
        <dbReference type="SAM" id="MobiDB-lite"/>
    </source>
</evidence>
<evidence type="ECO:0000256" key="2">
    <source>
        <dbReference type="ARBA" id="ARBA00023014"/>
    </source>
</evidence>
<evidence type="ECO:0000259" key="4">
    <source>
        <dbReference type="PROSITE" id="PS51340"/>
    </source>
</evidence>
<evidence type="ECO:0000256" key="1">
    <source>
        <dbReference type="ARBA" id="ARBA00022714"/>
    </source>
</evidence>
<keyword evidence="1" id="KW-0408">Iron</keyword>
<keyword evidence="1" id="KW-0479">Metal-binding</keyword>
<dbReference type="Gene3D" id="3.40.50.80">
    <property type="entry name" value="Nucleotide-binding domain of ferredoxin-NADP reductase (FNR) module"/>
    <property type="match status" value="1"/>
</dbReference>
<feature type="region of interest" description="Disordered" evidence="3">
    <location>
        <begin position="1"/>
        <end position="26"/>
    </location>
</feature>
<dbReference type="InterPro" id="IPR005302">
    <property type="entry name" value="MoCF_Sase_C"/>
</dbReference>
<dbReference type="CDD" id="cd00207">
    <property type="entry name" value="fer2"/>
    <property type="match status" value="1"/>
</dbReference>
<dbReference type="SUPFAM" id="SSF54292">
    <property type="entry name" value="2Fe-2S ferredoxin-like"/>
    <property type="match status" value="1"/>
</dbReference>
<dbReference type="PANTHER" id="PTHR30212:SF2">
    <property type="entry name" value="PROTEIN YIIM"/>
    <property type="match status" value="1"/>
</dbReference>
<reference evidence="6" key="1">
    <citation type="submission" date="2023-10" db="EMBL/GenBank/DDBJ databases">
        <authorList>
            <person name="Hackl T."/>
        </authorList>
    </citation>
    <scope>NUCLEOTIDE SEQUENCE</scope>
</reference>
<name>A0AAI8YLS9_9PEZI</name>
<dbReference type="EMBL" id="CAUWAG010000012">
    <property type="protein sequence ID" value="CAJ2509573.1"/>
    <property type="molecule type" value="Genomic_DNA"/>
</dbReference>
<feature type="domain" description="MOSC" evidence="4">
    <location>
        <begin position="53"/>
        <end position="190"/>
    </location>
</feature>